<dbReference type="SMART" id="SM00129">
    <property type="entry name" value="KISc"/>
    <property type="match status" value="1"/>
</dbReference>
<dbReference type="Pfam" id="PF00225">
    <property type="entry name" value="Kinesin"/>
    <property type="match status" value="2"/>
</dbReference>
<reference evidence="9 10" key="1">
    <citation type="submission" date="2020-11" db="EMBL/GenBank/DDBJ databases">
        <title>Kefir isolates.</title>
        <authorList>
            <person name="Marcisauskas S."/>
            <person name="Kim Y."/>
            <person name="Blasche S."/>
        </authorList>
    </citation>
    <scope>NUCLEOTIDE SEQUENCE [LARGE SCALE GENOMIC DNA]</scope>
    <source>
        <strain evidence="9 10">KR</strain>
    </source>
</reference>
<feature type="compositionally biased region" description="Acidic residues" evidence="7">
    <location>
        <begin position="907"/>
        <end position="923"/>
    </location>
</feature>
<dbReference type="InterPro" id="IPR019821">
    <property type="entry name" value="Kinesin_motor_CS"/>
</dbReference>
<feature type="region of interest" description="Disordered" evidence="7">
    <location>
        <begin position="883"/>
        <end position="1088"/>
    </location>
</feature>
<evidence type="ECO:0000313" key="9">
    <source>
        <dbReference type="EMBL" id="KAG0658680.1"/>
    </source>
</evidence>
<dbReference type="GO" id="GO:0005874">
    <property type="term" value="C:microtubule"/>
    <property type="evidence" value="ECO:0007669"/>
    <property type="project" value="UniProtKB-KW"/>
</dbReference>
<feature type="compositionally biased region" description="Basic and acidic residues" evidence="7">
    <location>
        <begin position="1071"/>
        <end position="1088"/>
    </location>
</feature>
<accession>A0A9P7B4E5</accession>
<feature type="compositionally biased region" description="Low complexity" evidence="7">
    <location>
        <begin position="1"/>
        <end position="47"/>
    </location>
</feature>
<evidence type="ECO:0000256" key="6">
    <source>
        <dbReference type="SAM" id="Coils"/>
    </source>
</evidence>
<evidence type="ECO:0000256" key="2">
    <source>
        <dbReference type="ARBA" id="ARBA00022741"/>
    </source>
</evidence>
<dbReference type="PANTHER" id="PTHR24115:SF1008">
    <property type="entry name" value="KINESIN-LIKE PROTEIN SUBITO"/>
    <property type="match status" value="1"/>
</dbReference>
<dbReference type="PROSITE" id="PS00411">
    <property type="entry name" value="KINESIN_MOTOR_1"/>
    <property type="match status" value="1"/>
</dbReference>
<dbReference type="GO" id="GO:0003777">
    <property type="term" value="F:microtubule motor activity"/>
    <property type="evidence" value="ECO:0007669"/>
    <property type="project" value="InterPro"/>
</dbReference>
<evidence type="ECO:0000256" key="7">
    <source>
        <dbReference type="SAM" id="MobiDB-lite"/>
    </source>
</evidence>
<comment type="caution">
    <text evidence="9">The sequence shown here is derived from an EMBL/GenBank/DDBJ whole genome shotgun (WGS) entry which is preliminary data.</text>
</comment>
<dbReference type="InterPro" id="IPR027640">
    <property type="entry name" value="Kinesin-like_fam"/>
</dbReference>
<dbReference type="GO" id="GO:0008017">
    <property type="term" value="F:microtubule binding"/>
    <property type="evidence" value="ECO:0007669"/>
    <property type="project" value="InterPro"/>
</dbReference>
<evidence type="ECO:0000256" key="5">
    <source>
        <dbReference type="PROSITE-ProRule" id="PRU00283"/>
    </source>
</evidence>
<feature type="region of interest" description="Disordered" evidence="7">
    <location>
        <begin position="1"/>
        <end position="174"/>
    </location>
</feature>
<feature type="coiled-coil region" evidence="6">
    <location>
        <begin position="840"/>
        <end position="882"/>
    </location>
</feature>
<feature type="compositionally biased region" description="Basic and acidic residues" evidence="7">
    <location>
        <begin position="924"/>
        <end position="933"/>
    </location>
</feature>
<feature type="compositionally biased region" description="Low complexity" evidence="7">
    <location>
        <begin position="405"/>
        <end position="419"/>
    </location>
</feature>
<dbReference type="OrthoDB" id="123929at2759"/>
<dbReference type="PROSITE" id="PS50067">
    <property type="entry name" value="KINESIN_MOTOR_2"/>
    <property type="match status" value="1"/>
</dbReference>
<evidence type="ECO:0000313" key="10">
    <source>
        <dbReference type="Proteomes" id="UP000777482"/>
    </source>
</evidence>
<gene>
    <name evidence="9" type="ORF">C6P46_005676</name>
</gene>
<comment type="similarity">
    <text evidence="5">Belongs to the TRAFAC class myosin-kinesin ATPase superfamily. Kinesin family.</text>
</comment>
<feature type="compositionally biased region" description="Polar residues" evidence="7">
    <location>
        <begin position="129"/>
        <end position="139"/>
    </location>
</feature>
<proteinExistence type="inferred from homology"/>
<evidence type="ECO:0000256" key="3">
    <source>
        <dbReference type="ARBA" id="ARBA00022840"/>
    </source>
</evidence>
<keyword evidence="2 5" id="KW-0547">Nucleotide-binding</keyword>
<feature type="compositionally biased region" description="Low complexity" evidence="7">
    <location>
        <begin position="1039"/>
        <end position="1050"/>
    </location>
</feature>
<dbReference type="GO" id="GO:0005871">
    <property type="term" value="C:kinesin complex"/>
    <property type="evidence" value="ECO:0007669"/>
    <property type="project" value="TreeGrafter"/>
</dbReference>
<evidence type="ECO:0000256" key="4">
    <source>
        <dbReference type="ARBA" id="ARBA00023175"/>
    </source>
</evidence>
<dbReference type="PANTHER" id="PTHR24115">
    <property type="entry name" value="KINESIN-RELATED"/>
    <property type="match status" value="1"/>
</dbReference>
<dbReference type="GO" id="GO:0016887">
    <property type="term" value="F:ATP hydrolysis activity"/>
    <property type="evidence" value="ECO:0007669"/>
    <property type="project" value="TreeGrafter"/>
</dbReference>
<keyword evidence="4 5" id="KW-0505">Motor protein</keyword>
<sequence length="1147" mass="122332">MATRPSRVTRSSAAATSASSSSTAAPSRQQRPALSSTTSSAQSTSTTNPPPPRRTTRSSRAITPVPQPDAAAAPRTRVSTARAATATATRPQWGASNTAAAAARTAQASVATPPPQSAVRRTAGGSLAVPTTAQRTRTPGQGLLSRMTSRDSLRQAATKTPARTQSMQPSSVETYDGAREPIKAYLRIRPAPEGVPLQSYIQVLNDTDVLMVPPADHRLNPSSSSASLFSNALLRSSNLNLNPASHPSGVPDDVLASPTPYAPDPSTYGTLYKFTSVFPSGVGSSSTPLVSPTSPTFTAADRKRLEQTESQAAFFRSTTLPLVRDFLKNGENCLLFAYGSTGSGKTYTVQGGAGEDAGLLPRVVDVVWKSLEAKVRSFSAFLLYTFSSEWETDSKGMSNSQRQNPRATTPPAGRRPGGPLMSTPNGKQAAPERDAEGDVDTSSDVVQVDGAYDYAVMVSYSEVYNEKIYDLLESPLPSAPPSTPAAPSHSHGGGGGMFKGLFKNFTTVKRSALSLKADKTATVSTPGQSAPKVVGGLKEIRVSNAEVSRGDRGIVSSRQCATCTDSDDAPSPCTLLQEAHTVLAQGQSNRRVFSTLANRASSRSHSIFTLKLVRTHRTTGAEKTSRFSIVDLAGSERVVNTQTTGERLKEAGNINKSLMVLGQCMEVLRKNQEREKGRKPAIVPFRHSKLTEMFQSFFVGDGKAVMVVNVNPYETGFDENSHVMKFSAVAKGVMTVKRGPDAVAAADLMTLPPVPSLPIDFKIPEIKKAKPEPRLVRVSLIDNGDEEEVLYEEEDLEDDDGEEDEFVNALLDELSSLRTALFESQMQVELAQSTVRAQVVKEYEEKMLEMERRYQARLREEADEAENKLNAKLDILTRLQAAKTPGRGGAAVHRLREESLTPSTTYDDSDEEDVSEEEEEEAGATEREDHLAADEDEEEGTNNDSEEVERMLMPGAEDADSPLAARVKSLALAEPKFGGTTTKAPSPLARAMQAAGDEADCESDAEPATDAPSGSIDAGTADVGQQTENDDTVSDREVSFAASSEYEASGAGDGVVPLKSDSPSPRGSNAGDKENESPLGGHHGDRTLGEIDALGLDKSMVIRSSGGGTKKSKRKLGVKVVDVEDIDTYEGVLSPIGKTPGGRHLKL</sequence>
<feature type="binding site" evidence="5">
    <location>
        <begin position="339"/>
        <end position="346"/>
    </location>
    <ligand>
        <name>ATP</name>
        <dbReference type="ChEBI" id="CHEBI:30616"/>
    </ligand>
</feature>
<feature type="compositionally biased region" description="Acidic residues" evidence="7">
    <location>
        <begin position="997"/>
        <end position="1007"/>
    </location>
</feature>
<name>A0A9P7B4E5_RHOMI</name>
<dbReference type="InterPro" id="IPR001752">
    <property type="entry name" value="Kinesin_motor_dom"/>
</dbReference>
<feature type="compositionally biased region" description="Acidic residues" evidence="7">
    <location>
        <begin position="934"/>
        <end position="947"/>
    </location>
</feature>
<dbReference type="GO" id="GO:0007018">
    <property type="term" value="P:microtubule-based movement"/>
    <property type="evidence" value="ECO:0007669"/>
    <property type="project" value="InterPro"/>
</dbReference>
<keyword evidence="3 5" id="KW-0067">ATP-binding</keyword>
<dbReference type="PRINTS" id="PR00380">
    <property type="entry name" value="KINESINHEAVY"/>
</dbReference>
<dbReference type="InterPro" id="IPR027417">
    <property type="entry name" value="P-loop_NTPase"/>
</dbReference>
<feature type="compositionally biased region" description="Polar residues" evidence="7">
    <location>
        <begin position="155"/>
        <end position="173"/>
    </location>
</feature>
<keyword evidence="1" id="KW-0493">Microtubule</keyword>
<keyword evidence="10" id="KW-1185">Reference proteome</keyword>
<dbReference type="AlphaFoldDB" id="A0A9P7B4E5"/>
<feature type="region of interest" description="Disordered" evidence="7">
    <location>
        <begin position="392"/>
        <end position="442"/>
    </location>
</feature>
<dbReference type="GO" id="GO:0005524">
    <property type="term" value="F:ATP binding"/>
    <property type="evidence" value="ECO:0007669"/>
    <property type="project" value="UniProtKB-UniRule"/>
</dbReference>
<protein>
    <recommendedName>
        <fullName evidence="8">Kinesin motor domain-containing protein</fullName>
    </recommendedName>
</protein>
<evidence type="ECO:0000256" key="1">
    <source>
        <dbReference type="ARBA" id="ARBA00022701"/>
    </source>
</evidence>
<keyword evidence="6" id="KW-0175">Coiled coil</keyword>
<feature type="compositionally biased region" description="Low complexity" evidence="7">
    <location>
        <begin position="58"/>
        <end position="111"/>
    </location>
</feature>
<dbReference type="EMBL" id="PUHQ01000063">
    <property type="protein sequence ID" value="KAG0658680.1"/>
    <property type="molecule type" value="Genomic_DNA"/>
</dbReference>
<dbReference type="SUPFAM" id="SSF52540">
    <property type="entry name" value="P-loop containing nucleoside triphosphate hydrolases"/>
    <property type="match status" value="1"/>
</dbReference>
<dbReference type="InterPro" id="IPR036961">
    <property type="entry name" value="Kinesin_motor_dom_sf"/>
</dbReference>
<feature type="domain" description="Kinesin motor" evidence="8">
    <location>
        <begin position="181"/>
        <end position="733"/>
    </location>
</feature>
<evidence type="ECO:0000259" key="8">
    <source>
        <dbReference type="PROSITE" id="PS50067"/>
    </source>
</evidence>
<dbReference type="GO" id="GO:0005634">
    <property type="term" value="C:nucleus"/>
    <property type="evidence" value="ECO:0007669"/>
    <property type="project" value="TreeGrafter"/>
</dbReference>
<organism evidence="9 10">
    <name type="scientific">Rhodotorula mucilaginosa</name>
    <name type="common">Yeast</name>
    <name type="synonym">Rhodotorula rubra</name>
    <dbReference type="NCBI Taxonomy" id="5537"/>
    <lineage>
        <taxon>Eukaryota</taxon>
        <taxon>Fungi</taxon>
        <taxon>Dikarya</taxon>
        <taxon>Basidiomycota</taxon>
        <taxon>Pucciniomycotina</taxon>
        <taxon>Microbotryomycetes</taxon>
        <taxon>Sporidiobolales</taxon>
        <taxon>Sporidiobolaceae</taxon>
        <taxon>Rhodotorula</taxon>
    </lineage>
</organism>
<dbReference type="Proteomes" id="UP000777482">
    <property type="component" value="Unassembled WGS sequence"/>
</dbReference>
<dbReference type="Gene3D" id="3.40.850.10">
    <property type="entry name" value="Kinesin motor domain"/>
    <property type="match status" value="1"/>
</dbReference>
<feature type="compositionally biased region" description="Polar residues" evidence="7">
    <location>
        <begin position="392"/>
        <end position="404"/>
    </location>
</feature>